<protein>
    <submittedName>
        <fullName evidence="5">Response regulator</fullName>
    </submittedName>
</protein>
<dbReference type="AlphaFoldDB" id="A0A9D9N2Q2"/>
<evidence type="ECO:0000313" key="6">
    <source>
        <dbReference type="Proteomes" id="UP000823638"/>
    </source>
</evidence>
<accession>A0A9D9N2Q2</accession>
<dbReference type="Proteomes" id="UP000823638">
    <property type="component" value="Unassembled WGS sequence"/>
</dbReference>
<dbReference type="SUPFAM" id="SSF52172">
    <property type="entry name" value="CheY-like"/>
    <property type="match status" value="1"/>
</dbReference>
<proteinExistence type="predicted"/>
<dbReference type="InterPro" id="IPR011006">
    <property type="entry name" value="CheY-like_superfamily"/>
</dbReference>
<evidence type="ECO:0000256" key="1">
    <source>
        <dbReference type="ARBA" id="ARBA00022553"/>
    </source>
</evidence>
<organism evidence="5 6">
    <name type="scientific">Candidatus Gallitreponema excrementavium</name>
    <dbReference type="NCBI Taxonomy" id="2840840"/>
    <lineage>
        <taxon>Bacteria</taxon>
        <taxon>Pseudomonadati</taxon>
        <taxon>Spirochaetota</taxon>
        <taxon>Spirochaetia</taxon>
        <taxon>Spirochaetales</taxon>
        <taxon>Candidatus Gallitreponema</taxon>
    </lineage>
</organism>
<evidence type="ECO:0000313" key="5">
    <source>
        <dbReference type="EMBL" id="MBO8458194.1"/>
    </source>
</evidence>
<dbReference type="InterPro" id="IPR001789">
    <property type="entry name" value="Sig_transdc_resp-reg_receiver"/>
</dbReference>
<comment type="caution">
    <text evidence="5">The sequence shown here is derived from an EMBL/GenBank/DDBJ whole genome shotgun (WGS) entry which is preliminary data.</text>
</comment>
<keyword evidence="1 3" id="KW-0597">Phosphoprotein</keyword>
<name>A0A9D9N2Q2_9SPIR</name>
<evidence type="ECO:0000256" key="3">
    <source>
        <dbReference type="PROSITE-ProRule" id="PRU00169"/>
    </source>
</evidence>
<dbReference type="CDD" id="cd17542">
    <property type="entry name" value="REC_CheY"/>
    <property type="match status" value="1"/>
</dbReference>
<dbReference type="InterPro" id="IPR050595">
    <property type="entry name" value="Bact_response_regulator"/>
</dbReference>
<dbReference type="PANTHER" id="PTHR44591">
    <property type="entry name" value="STRESS RESPONSE REGULATOR PROTEIN 1"/>
    <property type="match status" value="1"/>
</dbReference>
<keyword evidence="2" id="KW-0902">Two-component regulatory system</keyword>
<dbReference type="GO" id="GO:0000160">
    <property type="term" value="P:phosphorelay signal transduction system"/>
    <property type="evidence" value="ECO:0007669"/>
    <property type="project" value="UniProtKB-KW"/>
</dbReference>
<gene>
    <name evidence="5" type="ORF">IAA81_08235</name>
</gene>
<feature type="domain" description="Response regulatory" evidence="4">
    <location>
        <begin position="26"/>
        <end position="143"/>
    </location>
</feature>
<dbReference type="EMBL" id="JADIMM010000093">
    <property type="protein sequence ID" value="MBO8458194.1"/>
    <property type="molecule type" value="Genomic_DNA"/>
</dbReference>
<dbReference type="SMART" id="SM00448">
    <property type="entry name" value="REC"/>
    <property type="match status" value="1"/>
</dbReference>
<reference evidence="5" key="1">
    <citation type="submission" date="2020-10" db="EMBL/GenBank/DDBJ databases">
        <authorList>
            <person name="Gilroy R."/>
        </authorList>
    </citation>
    <scope>NUCLEOTIDE SEQUENCE</scope>
    <source>
        <strain evidence="5">10532</strain>
    </source>
</reference>
<sequence length="145" mass="16065">MKAKQDFPSINERPAEGLKPDGTAYRVLIVDDSMFVAKQLGQILTSEGYEVIATAVDGMDGIEKYKQYSPNVDLVTMDITMPRMDGISSLEAIMAYDKNAKVVMISALGKEDLVKKSLLLGAKNYIVKPLDRKKVLERIHSVLSK</sequence>
<evidence type="ECO:0000259" key="4">
    <source>
        <dbReference type="PROSITE" id="PS50110"/>
    </source>
</evidence>
<dbReference type="PANTHER" id="PTHR44591:SF14">
    <property type="entry name" value="PROTEIN PILG"/>
    <property type="match status" value="1"/>
</dbReference>
<feature type="modified residue" description="4-aspartylphosphate" evidence="3">
    <location>
        <position position="78"/>
    </location>
</feature>
<dbReference type="PROSITE" id="PS50110">
    <property type="entry name" value="RESPONSE_REGULATORY"/>
    <property type="match status" value="1"/>
</dbReference>
<dbReference type="Gene3D" id="3.40.50.2300">
    <property type="match status" value="1"/>
</dbReference>
<evidence type="ECO:0000256" key="2">
    <source>
        <dbReference type="ARBA" id="ARBA00023012"/>
    </source>
</evidence>
<dbReference type="Pfam" id="PF00072">
    <property type="entry name" value="Response_reg"/>
    <property type="match status" value="1"/>
</dbReference>
<reference evidence="5" key="2">
    <citation type="journal article" date="2021" name="PeerJ">
        <title>Extensive microbial diversity within the chicken gut microbiome revealed by metagenomics and culture.</title>
        <authorList>
            <person name="Gilroy R."/>
            <person name="Ravi A."/>
            <person name="Getino M."/>
            <person name="Pursley I."/>
            <person name="Horton D.L."/>
            <person name="Alikhan N.F."/>
            <person name="Baker D."/>
            <person name="Gharbi K."/>
            <person name="Hall N."/>
            <person name="Watson M."/>
            <person name="Adriaenssens E.M."/>
            <person name="Foster-Nyarko E."/>
            <person name="Jarju S."/>
            <person name="Secka A."/>
            <person name="Antonio M."/>
            <person name="Oren A."/>
            <person name="Chaudhuri R.R."/>
            <person name="La Ragione R."/>
            <person name="Hildebrand F."/>
            <person name="Pallen M.J."/>
        </authorList>
    </citation>
    <scope>NUCLEOTIDE SEQUENCE</scope>
    <source>
        <strain evidence="5">10532</strain>
    </source>
</reference>